<evidence type="ECO:0000256" key="1">
    <source>
        <dbReference type="ARBA" id="ARBA00000822"/>
    </source>
</evidence>
<organism evidence="14 15">
    <name type="scientific">Felis catus</name>
    <name type="common">Cat</name>
    <name type="synonym">Felis silvestris catus</name>
    <dbReference type="NCBI Taxonomy" id="9685"/>
    <lineage>
        <taxon>Eukaryota</taxon>
        <taxon>Metazoa</taxon>
        <taxon>Chordata</taxon>
        <taxon>Craniata</taxon>
        <taxon>Vertebrata</taxon>
        <taxon>Euteleostomi</taxon>
        <taxon>Mammalia</taxon>
        <taxon>Eutheria</taxon>
        <taxon>Laurasiatheria</taxon>
        <taxon>Carnivora</taxon>
        <taxon>Feliformia</taxon>
        <taxon>Felidae</taxon>
        <taxon>Felinae</taxon>
        <taxon>Felis</taxon>
    </lineage>
</organism>
<evidence type="ECO:0000313" key="15">
    <source>
        <dbReference type="Proteomes" id="UP000823872"/>
    </source>
</evidence>
<feature type="compositionally biased region" description="Basic and acidic residues" evidence="10">
    <location>
        <begin position="366"/>
        <end position="375"/>
    </location>
</feature>
<keyword evidence="11" id="KW-0732">Signal</keyword>
<dbReference type="InterPro" id="IPR001579">
    <property type="entry name" value="Glyco_hydro_18_chit_AS"/>
</dbReference>
<evidence type="ECO:0000259" key="13">
    <source>
        <dbReference type="PROSITE" id="PS51910"/>
    </source>
</evidence>
<dbReference type="EC" id="3.2.1.14" evidence="3"/>
<sequence length="425" mass="46538">MAWSVARAGLIVLLMIQWGSAAKLVCYFTNWAQYRQGAARFLPKDVNPNLCTHLIYAFAGMTNHQLSSIEWDDEVFYQEFNGLKKMNPKLKTLLSIGGWNFGTQKFTDMVATANNRQTFVNSAVKFLRKYDFDGLDLDWEYPGSRGSPPSDKQRFTVLVQDLAAAFQREAQTSGKERLLLSAAVPAGRKNIEAGYEVDKIARSLDFISLMAYDFHGSYEKTTGHNSPLYKRQGENGAAAELNVDFAVQLWVQKGTPANKLILGMPAYGRSFTLASPSNTGVGAPATGPGTPSPFTKEGGLLAYYEASYLKQKGLGGAMVWALDMDDFAGFFCNQGPYPLIKTLQLELSLPLGPPGPEVPAPDQPSEPERGPSLEQDTFCRGKADGLYPNPGDQSSYYSCAGGRLFQQSCPASLVFSSSCKCCTWS</sequence>
<dbReference type="PANTHER" id="PTHR11177:SF248">
    <property type="entry name" value="CHITOTRIOSIDASE-1"/>
    <property type="match status" value="1"/>
</dbReference>
<evidence type="ECO:0000256" key="7">
    <source>
        <dbReference type="ARBA" id="ARBA00023157"/>
    </source>
</evidence>
<reference evidence="14" key="3">
    <citation type="submission" date="2025-09" db="UniProtKB">
        <authorList>
            <consortium name="Ensembl"/>
        </authorList>
    </citation>
    <scope>IDENTIFICATION</scope>
    <source>
        <strain evidence="14">breed Abyssinian</strain>
    </source>
</reference>
<feature type="chain" id="PRO_5045235844" description="chitinase" evidence="11">
    <location>
        <begin position="22"/>
        <end position="425"/>
    </location>
</feature>
<dbReference type="Proteomes" id="UP000823872">
    <property type="component" value="Chromosome F1"/>
</dbReference>
<dbReference type="SMART" id="SM00494">
    <property type="entry name" value="ChtBD2"/>
    <property type="match status" value="1"/>
</dbReference>
<keyword evidence="9" id="KW-0119">Carbohydrate metabolism</keyword>
<dbReference type="SUPFAM" id="SSF51445">
    <property type="entry name" value="(Trans)glycosidases"/>
    <property type="match status" value="1"/>
</dbReference>
<evidence type="ECO:0000313" key="14">
    <source>
        <dbReference type="Ensembl" id="ENSFCTP00005022887.1"/>
    </source>
</evidence>
<evidence type="ECO:0000256" key="3">
    <source>
        <dbReference type="ARBA" id="ARBA00012729"/>
    </source>
</evidence>
<keyword evidence="6" id="KW-0146">Chitin degradation</keyword>
<dbReference type="SUPFAM" id="SSF54556">
    <property type="entry name" value="Chitinase insertion domain"/>
    <property type="match status" value="1"/>
</dbReference>
<evidence type="ECO:0000256" key="9">
    <source>
        <dbReference type="ARBA" id="ARBA00023326"/>
    </source>
</evidence>
<feature type="domain" description="Chitin-binding type-2" evidence="12">
    <location>
        <begin position="376"/>
        <end position="425"/>
    </location>
</feature>
<evidence type="ECO:0000256" key="4">
    <source>
        <dbReference type="ARBA" id="ARBA00022669"/>
    </source>
</evidence>
<evidence type="ECO:0000256" key="2">
    <source>
        <dbReference type="ARBA" id="ARBA00009121"/>
    </source>
</evidence>
<dbReference type="PROSITE" id="PS51910">
    <property type="entry name" value="GH18_2"/>
    <property type="match status" value="1"/>
</dbReference>
<gene>
    <name evidence="14" type="primary">CHIT1</name>
</gene>
<dbReference type="PROSITE" id="PS01095">
    <property type="entry name" value="GH18_1"/>
    <property type="match status" value="1"/>
</dbReference>
<evidence type="ECO:0000256" key="6">
    <source>
        <dbReference type="ARBA" id="ARBA00023024"/>
    </source>
</evidence>
<dbReference type="PANTHER" id="PTHR11177">
    <property type="entry name" value="CHITINASE"/>
    <property type="match status" value="1"/>
</dbReference>
<evidence type="ECO:0000256" key="10">
    <source>
        <dbReference type="SAM" id="MobiDB-lite"/>
    </source>
</evidence>
<dbReference type="Ensembl" id="ENSFCTT00005033770.1">
    <property type="protein sequence ID" value="ENSFCTP00005022887.1"/>
    <property type="gene ID" value="ENSFCTG00005011942.1"/>
</dbReference>
<dbReference type="GeneTree" id="ENSGT00940000161149"/>
<accession>A0ABI7XJZ2</accession>
<proteinExistence type="inferred from homology"/>
<feature type="domain" description="GH18" evidence="13">
    <location>
        <begin position="22"/>
        <end position="350"/>
    </location>
</feature>
<reference evidence="14" key="2">
    <citation type="submission" date="2025-08" db="UniProtKB">
        <authorList>
            <consortium name="Ensembl"/>
        </authorList>
    </citation>
    <scope>IDENTIFICATION</scope>
    <source>
        <strain evidence="14">breed Abyssinian</strain>
    </source>
</reference>
<dbReference type="InterPro" id="IPR029070">
    <property type="entry name" value="Chitinase_insertion_sf"/>
</dbReference>
<protein>
    <recommendedName>
        <fullName evidence="3">chitinase</fullName>
        <ecNumber evidence="3">3.2.1.14</ecNumber>
    </recommendedName>
</protein>
<dbReference type="Pfam" id="PF01607">
    <property type="entry name" value="CBM_14"/>
    <property type="match status" value="1"/>
</dbReference>
<feature type="compositionally biased region" description="Pro residues" evidence="10">
    <location>
        <begin position="351"/>
        <end position="364"/>
    </location>
</feature>
<dbReference type="InterPro" id="IPR050314">
    <property type="entry name" value="Glycosyl_Hydrlase_18"/>
</dbReference>
<dbReference type="InterPro" id="IPR036508">
    <property type="entry name" value="Chitin-bd_dom_sf"/>
</dbReference>
<evidence type="ECO:0000256" key="11">
    <source>
        <dbReference type="SAM" id="SignalP"/>
    </source>
</evidence>
<dbReference type="InterPro" id="IPR011583">
    <property type="entry name" value="Chitinase_II/V-like_cat"/>
</dbReference>
<comment type="catalytic activity">
    <reaction evidence="1">
        <text>Random endo-hydrolysis of N-acetyl-beta-D-glucosaminide (1-&gt;4)-beta-linkages in chitin and chitodextrins.</text>
        <dbReference type="EC" id="3.2.1.14"/>
    </reaction>
</comment>
<evidence type="ECO:0000256" key="8">
    <source>
        <dbReference type="ARBA" id="ARBA00023295"/>
    </source>
</evidence>
<keyword evidence="9" id="KW-0624">Polysaccharide degradation</keyword>
<dbReference type="Pfam" id="PF00704">
    <property type="entry name" value="Glyco_hydro_18"/>
    <property type="match status" value="1"/>
</dbReference>
<keyword evidence="4" id="KW-0147">Chitin-binding</keyword>
<keyword evidence="8" id="KW-0326">Glycosidase</keyword>
<reference evidence="14 15" key="1">
    <citation type="submission" date="2021-02" db="EMBL/GenBank/DDBJ databases">
        <title>Safari Cat Assemblies.</title>
        <authorList>
            <person name="Bredemeyer K.R."/>
            <person name="Murphy W.J."/>
        </authorList>
    </citation>
    <scope>NUCLEOTIDE SEQUENCE [LARGE SCALE GENOMIC DNA]</scope>
</reference>
<dbReference type="InterPro" id="IPR001223">
    <property type="entry name" value="Glyco_hydro18_cat"/>
</dbReference>
<comment type="similarity">
    <text evidence="2">Belongs to the glycosyl hydrolase 18 family. Chitinase class II subfamily.</text>
</comment>
<evidence type="ECO:0000256" key="5">
    <source>
        <dbReference type="ARBA" id="ARBA00022801"/>
    </source>
</evidence>
<keyword evidence="5" id="KW-0378">Hydrolase</keyword>
<feature type="region of interest" description="Disordered" evidence="10">
    <location>
        <begin position="351"/>
        <end position="375"/>
    </location>
</feature>
<name>A0ABI7XJZ2_FELCA</name>
<dbReference type="CDD" id="cd02872">
    <property type="entry name" value="GH18_chitolectin_chitotriosidase"/>
    <property type="match status" value="1"/>
</dbReference>
<dbReference type="Gene3D" id="3.20.20.80">
    <property type="entry name" value="Glycosidases"/>
    <property type="match status" value="1"/>
</dbReference>
<dbReference type="InterPro" id="IPR017853">
    <property type="entry name" value="GH"/>
</dbReference>
<dbReference type="SMART" id="SM00636">
    <property type="entry name" value="Glyco_18"/>
    <property type="match status" value="1"/>
</dbReference>
<dbReference type="SUPFAM" id="SSF57625">
    <property type="entry name" value="Invertebrate chitin-binding proteins"/>
    <property type="match status" value="1"/>
</dbReference>
<keyword evidence="7" id="KW-1015">Disulfide bond</keyword>
<dbReference type="PROSITE" id="PS50940">
    <property type="entry name" value="CHIT_BIND_II"/>
    <property type="match status" value="1"/>
</dbReference>
<evidence type="ECO:0000259" key="12">
    <source>
        <dbReference type="PROSITE" id="PS50940"/>
    </source>
</evidence>
<feature type="signal peptide" evidence="11">
    <location>
        <begin position="1"/>
        <end position="21"/>
    </location>
</feature>
<keyword evidence="15" id="KW-1185">Reference proteome</keyword>
<dbReference type="InterPro" id="IPR002557">
    <property type="entry name" value="Chitin-bd_dom"/>
</dbReference>